<dbReference type="InterPro" id="IPR046806">
    <property type="entry name" value="MrpA_C/MbhE"/>
</dbReference>
<dbReference type="OrthoDB" id="9807568at2"/>
<feature type="domain" description="MrpA C-terminal/MbhE" evidence="18">
    <location>
        <begin position="720"/>
        <end position="804"/>
    </location>
</feature>
<evidence type="ECO:0000256" key="7">
    <source>
        <dbReference type="ARBA" id="ARBA00022781"/>
    </source>
</evidence>
<dbReference type="Pfam" id="PF00662">
    <property type="entry name" value="Proton_antipo_N"/>
    <property type="match status" value="1"/>
</dbReference>
<evidence type="ECO:0000256" key="12">
    <source>
        <dbReference type="ARBA" id="ARBA00023201"/>
    </source>
</evidence>
<feature type="transmembrane region" description="Helical" evidence="14">
    <location>
        <begin position="681"/>
        <end position="699"/>
    </location>
</feature>
<keyword evidence="9" id="KW-0915">Sodium</keyword>
<proteinExistence type="inferred from homology"/>
<feature type="transmembrane region" description="Helical" evidence="14">
    <location>
        <begin position="472"/>
        <end position="493"/>
    </location>
</feature>
<evidence type="ECO:0000256" key="8">
    <source>
        <dbReference type="ARBA" id="ARBA00022989"/>
    </source>
</evidence>
<feature type="transmembrane region" description="Helical" evidence="14">
    <location>
        <begin position="200"/>
        <end position="222"/>
    </location>
</feature>
<evidence type="ECO:0000313" key="19">
    <source>
        <dbReference type="EMBL" id="CEI84217.1"/>
    </source>
</evidence>
<feature type="transmembrane region" description="Helical" evidence="14">
    <location>
        <begin position="655"/>
        <end position="675"/>
    </location>
</feature>
<evidence type="ECO:0000256" key="13">
    <source>
        <dbReference type="RuleBase" id="RU000320"/>
    </source>
</evidence>
<dbReference type="GO" id="GO:1902600">
    <property type="term" value="P:proton transmembrane transport"/>
    <property type="evidence" value="ECO:0007669"/>
    <property type="project" value="UniProtKB-KW"/>
</dbReference>
<comment type="subcellular location">
    <subcellularLocation>
        <location evidence="1">Cell membrane</location>
        <topology evidence="1">Multi-pass membrane protein</topology>
    </subcellularLocation>
    <subcellularLocation>
        <location evidence="13">Membrane</location>
        <topology evidence="13">Multi-pass membrane protein</topology>
    </subcellularLocation>
</comment>
<feature type="transmembrane region" description="Helical" evidence="14">
    <location>
        <begin position="430"/>
        <end position="451"/>
    </location>
</feature>
<dbReference type="InterPro" id="IPR001516">
    <property type="entry name" value="Proton_antipo_N"/>
</dbReference>
<dbReference type="PANTHER" id="PTHR43373:SF1">
    <property type="entry name" value="NA(+)_H(+) ANTIPORTER SUBUNIT A"/>
    <property type="match status" value="1"/>
</dbReference>
<feature type="transmembrane region" description="Helical" evidence="14">
    <location>
        <begin position="273"/>
        <end position="293"/>
    </location>
</feature>
<dbReference type="Pfam" id="PF00361">
    <property type="entry name" value="Proton_antipo_M"/>
    <property type="match status" value="1"/>
</dbReference>
<evidence type="ECO:0000256" key="6">
    <source>
        <dbReference type="ARBA" id="ARBA00022692"/>
    </source>
</evidence>
<dbReference type="RefSeq" id="WP_042534883.1">
    <property type="nucleotide sequence ID" value="NZ_CDGG01000001.1"/>
</dbReference>
<feature type="transmembrane region" description="Helical" evidence="14">
    <location>
        <begin position="112"/>
        <end position="128"/>
    </location>
</feature>
<dbReference type="EMBL" id="CDGG01000001">
    <property type="protein sequence ID" value="CEI84217.1"/>
    <property type="molecule type" value="Genomic_DNA"/>
</dbReference>
<evidence type="ECO:0000256" key="10">
    <source>
        <dbReference type="ARBA" id="ARBA00023065"/>
    </source>
</evidence>
<reference evidence="19 20" key="1">
    <citation type="submission" date="2014-11" db="EMBL/GenBank/DDBJ databases">
        <authorList>
            <person name="Urmite Genomes Urmite Genomes"/>
        </authorList>
    </citation>
    <scope>NUCLEOTIDE SEQUENCE [LARGE SCALE GENOMIC DNA]</scope>
    <source>
        <strain evidence="19 20">Oc5</strain>
    </source>
</reference>
<gene>
    <name evidence="19" type="primary">mrpA_2</name>
    <name evidence="19" type="ORF">BN997_04160</name>
</gene>
<dbReference type="InterPro" id="IPR025383">
    <property type="entry name" value="MrpA_C/MbhD"/>
</dbReference>
<feature type="transmembrane region" description="Helical" evidence="14">
    <location>
        <begin position="630"/>
        <end position="648"/>
    </location>
</feature>
<evidence type="ECO:0000256" key="4">
    <source>
        <dbReference type="ARBA" id="ARBA00022449"/>
    </source>
</evidence>
<feature type="transmembrane region" description="Helical" evidence="14">
    <location>
        <begin position="167"/>
        <end position="188"/>
    </location>
</feature>
<evidence type="ECO:0000256" key="2">
    <source>
        <dbReference type="ARBA" id="ARBA00008483"/>
    </source>
</evidence>
<dbReference type="Pfam" id="PF13244">
    <property type="entry name" value="MbhD"/>
    <property type="match status" value="1"/>
</dbReference>
<evidence type="ECO:0000259" key="16">
    <source>
        <dbReference type="Pfam" id="PF00662"/>
    </source>
</evidence>
<organism evidence="19 20">
    <name type="scientific">Oceanobacillus oncorhynchi</name>
    <dbReference type="NCBI Taxonomy" id="545501"/>
    <lineage>
        <taxon>Bacteria</taxon>
        <taxon>Bacillati</taxon>
        <taxon>Bacillota</taxon>
        <taxon>Bacilli</taxon>
        <taxon>Bacillales</taxon>
        <taxon>Bacillaceae</taxon>
        <taxon>Oceanobacillus</taxon>
    </lineage>
</organism>
<evidence type="ECO:0000256" key="11">
    <source>
        <dbReference type="ARBA" id="ARBA00023136"/>
    </source>
</evidence>
<evidence type="ECO:0000256" key="3">
    <source>
        <dbReference type="ARBA" id="ARBA00022448"/>
    </source>
</evidence>
<evidence type="ECO:0000256" key="9">
    <source>
        <dbReference type="ARBA" id="ARBA00023053"/>
    </source>
</evidence>
<feature type="transmembrane region" description="Helical" evidence="14">
    <location>
        <begin position="243"/>
        <end position="261"/>
    </location>
</feature>
<feature type="domain" description="MrpA C-terminal/MbhD" evidence="17">
    <location>
        <begin position="641"/>
        <end position="704"/>
    </location>
</feature>
<feature type="transmembrane region" description="Helical" evidence="14">
    <location>
        <begin position="374"/>
        <end position="398"/>
    </location>
</feature>
<dbReference type="Pfam" id="PF20501">
    <property type="entry name" value="MbhE"/>
    <property type="match status" value="1"/>
</dbReference>
<dbReference type="GO" id="GO:0005886">
    <property type="term" value="C:plasma membrane"/>
    <property type="evidence" value="ECO:0007669"/>
    <property type="project" value="UniProtKB-SubCell"/>
</dbReference>
<dbReference type="PRINTS" id="PR01435">
    <property type="entry name" value="NPOXDRDTASE5"/>
</dbReference>
<keyword evidence="6 13" id="KW-0812">Transmembrane</keyword>
<feature type="transmembrane region" description="Helical" evidence="14">
    <location>
        <begin position="32"/>
        <end position="49"/>
    </location>
</feature>
<dbReference type="NCBIfam" id="TIGR00940">
    <property type="entry name" value="2a6301s01"/>
    <property type="match status" value="1"/>
</dbReference>
<dbReference type="InterPro" id="IPR050616">
    <property type="entry name" value="CPA3_Na-H_Antiporter_A"/>
</dbReference>
<sequence length="806" mass="89527">MTLLHWAVLSPFIAAILIPFLYKYLKRIHTGWFVLILPLVLFIYFLSFIPRTSSGEAILNNLDWVPSLGINFNVYVDGLSLLFALLITGIGALVVLYSIYYLSKRKEKLNNFYVYLLMFMGAMLGVVLSDNLIVIYVFWEVTSIASSLLISYWYTREKSIYGAQKSMYITVFGGLSMLAGFSLLYVIAGTFSIRELIANADIVMASGLFIPAMILVLLGAFTKSAQFPFHIWLPDAMEAPTPVSAYLHSATMVKAGIYLVARLTGVFGGAPEWFWIITIAGLVTLTWGSISAVRQKDLKGILAFSTISQLGLIMSLLGTGSAAFYFQDGDNALYMTAILAAVFHLVNHATFKGSLFMAAGIVDHETGTRDIRKLGGLMTIMPITATISLIGLASMAGLPPFNGFLSKEMFLTGMLNVTEYGIFHLETFGFIIPIIAWIASVFTFLYCILMFSKTFMGKFDSSKLKVQHVHEAPIGMLISPIILAVLVVVFGLFPNLLAYSIIEPAMAAIAPGILSPGEFFDVHITHWHGFLAPELWMTIGVVVLGVILFMTFKKWENTAFYRGERDLFNYAYDYGYDGLVKGSQWLTRIQMTGRLRDYFIYMCTFIILIMAYTMYRYNLPAIQSLDLSPVPIYVWFVIAVFIGSVIVIPFINNRVALIIATSVSGFIVALLFVLFRAPDLALTQLLIETVSVILFMLVFYHLPKLKKVKTPPKLKAVKLIISIGFGLIITLGSLSAFSLGQEANYSSISEYYTENAKEEAGGYNIVNVILVDFRGLDTMLEVLVVALAVLTVVSLIRLRFKGSEDV</sequence>
<evidence type="ECO:0000313" key="20">
    <source>
        <dbReference type="Proteomes" id="UP000040453"/>
    </source>
</evidence>
<keyword evidence="5" id="KW-1003">Cell membrane</keyword>
<keyword evidence="10" id="KW-0406">Ion transport</keyword>
<keyword evidence="3" id="KW-0813">Transport</keyword>
<evidence type="ECO:0000259" key="18">
    <source>
        <dbReference type="Pfam" id="PF20501"/>
    </source>
</evidence>
<feature type="domain" description="NADH-Ubiquinone oxidoreductase (complex I) chain 5 N-terminal" evidence="16">
    <location>
        <begin position="67"/>
        <end position="113"/>
    </location>
</feature>
<dbReference type="NCBIfam" id="NF009285">
    <property type="entry name" value="PRK12645.1"/>
    <property type="match status" value="1"/>
</dbReference>
<evidence type="ECO:0000256" key="1">
    <source>
        <dbReference type="ARBA" id="ARBA00004651"/>
    </source>
</evidence>
<keyword evidence="12" id="KW-0739">Sodium transport</keyword>
<keyword evidence="7" id="KW-0375">Hydrogen ion transport</keyword>
<feature type="transmembrane region" description="Helical" evidence="14">
    <location>
        <begin position="300"/>
        <end position="326"/>
    </location>
</feature>
<feature type="transmembrane region" description="Helical" evidence="14">
    <location>
        <begin position="782"/>
        <end position="800"/>
    </location>
</feature>
<evidence type="ECO:0000256" key="5">
    <source>
        <dbReference type="ARBA" id="ARBA00022475"/>
    </source>
</evidence>
<dbReference type="PRINTS" id="PR01434">
    <property type="entry name" value="NADHDHGNASE5"/>
</dbReference>
<keyword evidence="8 14" id="KW-1133">Transmembrane helix</keyword>
<evidence type="ECO:0000259" key="15">
    <source>
        <dbReference type="Pfam" id="PF00361"/>
    </source>
</evidence>
<feature type="transmembrane region" description="Helical" evidence="14">
    <location>
        <begin position="134"/>
        <end position="155"/>
    </location>
</feature>
<feature type="transmembrane region" description="Helical" evidence="14">
    <location>
        <begin position="81"/>
        <end position="100"/>
    </location>
</feature>
<dbReference type="Proteomes" id="UP000040453">
    <property type="component" value="Unassembled WGS sequence"/>
</dbReference>
<dbReference type="GO" id="GO:0015297">
    <property type="term" value="F:antiporter activity"/>
    <property type="evidence" value="ECO:0007669"/>
    <property type="project" value="UniProtKB-KW"/>
</dbReference>
<keyword evidence="4" id="KW-0050">Antiport</keyword>
<feature type="transmembrane region" description="Helical" evidence="14">
    <location>
        <begin position="535"/>
        <end position="552"/>
    </location>
</feature>
<keyword evidence="20" id="KW-1185">Reference proteome</keyword>
<dbReference type="PANTHER" id="PTHR43373">
    <property type="entry name" value="NA(+)/H(+) ANTIPORTER SUBUNIT"/>
    <property type="match status" value="1"/>
</dbReference>
<dbReference type="STRING" id="545501.BN997_04160"/>
<evidence type="ECO:0000259" key="17">
    <source>
        <dbReference type="Pfam" id="PF13244"/>
    </source>
</evidence>
<comment type="similarity">
    <text evidence="2">Belongs to the CPA3 antiporters (TC 2.A.63) subunit A family.</text>
</comment>
<feature type="transmembrane region" description="Helical" evidence="14">
    <location>
        <begin position="332"/>
        <end position="362"/>
    </location>
</feature>
<dbReference type="InterPro" id="IPR005663">
    <property type="entry name" value="MrpA/MnhA1/PhaAB"/>
</dbReference>
<protein>
    <submittedName>
        <fullName evidence="19">Na(+)/H(+) antiporter subunit A</fullName>
    </submittedName>
</protein>
<feature type="transmembrane region" description="Helical" evidence="14">
    <location>
        <begin position="6"/>
        <end position="25"/>
    </location>
</feature>
<dbReference type="InterPro" id="IPR001750">
    <property type="entry name" value="ND/Mrp_TM"/>
</dbReference>
<dbReference type="AlphaFoldDB" id="A0A0A1MXV7"/>
<feature type="transmembrane region" description="Helical" evidence="14">
    <location>
        <begin position="719"/>
        <end position="739"/>
    </location>
</feature>
<feature type="transmembrane region" description="Helical" evidence="14">
    <location>
        <begin position="598"/>
        <end position="618"/>
    </location>
</feature>
<name>A0A0A1MXV7_9BACI</name>
<evidence type="ECO:0000256" key="14">
    <source>
        <dbReference type="SAM" id="Phobius"/>
    </source>
</evidence>
<accession>A0A0A1MXV7</accession>
<keyword evidence="11 14" id="KW-0472">Membrane</keyword>
<dbReference type="GO" id="GO:0006814">
    <property type="term" value="P:sodium ion transport"/>
    <property type="evidence" value="ECO:0007669"/>
    <property type="project" value="UniProtKB-KW"/>
</dbReference>
<feature type="domain" description="NADH:quinone oxidoreductase/Mrp antiporter transmembrane" evidence="15">
    <location>
        <begin position="129"/>
        <end position="426"/>
    </location>
</feature>